<dbReference type="InterPro" id="IPR036249">
    <property type="entry name" value="Thioredoxin-like_sf"/>
</dbReference>
<name>A0ABM7V8Z6_9PROT</name>
<dbReference type="RefSeq" id="WP_236865237.1">
    <property type="nucleotide sequence ID" value="NZ_AP025225.1"/>
</dbReference>
<protein>
    <recommendedName>
        <fullName evidence="2">DSBA-like thioredoxin domain-containing protein</fullName>
    </recommendedName>
</protein>
<keyword evidence="4" id="KW-1185">Reference proteome</keyword>
<feature type="transmembrane region" description="Helical" evidence="1">
    <location>
        <begin position="6"/>
        <end position="26"/>
    </location>
</feature>
<evidence type="ECO:0000259" key="2">
    <source>
        <dbReference type="Pfam" id="PF01323"/>
    </source>
</evidence>
<reference evidence="3" key="1">
    <citation type="submission" date="2021-10" db="EMBL/GenBank/DDBJ databases">
        <title>Genome Sequence of The Candidatus Hydrogeosomobacter endosymbioticus, an Intracellular Bacterial Symbiont of the Anaerobic Ciliate GW7.</title>
        <authorList>
            <person name="Shiohama Y."/>
            <person name="Shinzato N."/>
        </authorList>
    </citation>
    <scope>NUCLEOTIDE SEQUENCE [LARGE SCALE GENOMIC DNA]</scope>
    <source>
        <strain evidence="3">200920</strain>
    </source>
</reference>
<keyword evidence="1" id="KW-0472">Membrane</keyword>
<proteinExistence type="predicted"/>
<keyword evidence="1" id="KW-0812">Transmembrane</keyword>
<dbReference type="InterPro" id="IPR001853">
    <property type="entry name" value="DSBA-like_thioredoxin_dom"/>
</dbReference>
<evidence type="ECO:0000313" key="3">
    <source>
        <dbReference type="EMBL" id="BDB95963.1"/>
    </source>
</evidence>
<organism evidence="3 4">
    <name type="scientific">Candidatus Hydrogenosomobacter endosymbioticus</name>
    <dbReference type="NCBI Taxonomy" id="2558174"/>
    <lineage>
        <taxon>Bacteria</taxon>
        <taxon>Pseudomonadati</taxon>
        <taxon>Pseudomonadota</taxon>
        <taxon>Alphaproteobacteria</taxon>
        <taxon>Holosporales</taxon>
        <taxon>Holosporaceae</taxon>
        <taxon>Candidatus Hydrogenosomobacter</taxon>
    </lineage>
</organism>
<feature type="domain" description="DSBA-like thioredoxin" evidence="2">
    <location>
        <begin position="149"/>
        <end position="245"/>
    </location>
</feature>
<accession>A0ABM7V8Z6</accession>
<sequence>MTNKTVAYSIIALIVSSFSFYSPLLAHTNNSNNIEQEQINHYVKTFEENPPLFEKIAVAFSQKMDQKRNEDRAAKVKEHLRATPNILSSIATFTIGDGKKTTYAFVSPGCPHCKFLISDILSLNKEGKCGDGKICFLIVGNSKDHITQSLSAAAEMHQFEAFFNKIKDDMEKIGGKEDLLKIAEELGINQEQFAKHMDSKNIQRKIDEVSRIANQFMLDGFPSIVTPSGEVVIGRPPAEKLLNILAQPDGN</sequence>
<dbReference type="SUPFAM" id="SSF52833">
    <property type="entry name" value="Thioredoxin-like"/>
    <property type="match status" value="1"/>
</dbReference>
<evidence type="ECO:0000313" key="4">
    <source>
        <dbReference type="Proteomes" id="UP001320209"/>
    </source>
</evidence>
<keyword evidence="1" id="KW-1133">Transmembrane helix</keyword>
<evidence type="ECO:0000256" key="1">
    <source>
        <dbReference type="SAM" id="Phobius"/>
    </source>
</evidence>
<dbReference type="Proteomes" id="UP001320209">
    <property type="component" value="Chromosome"/>
</dbReference>
<dbReference type="Pfam" id="PF01323">
    <property type="entry name" value="DSBA"/>
    <property type="match status" value="1"/>
</dbReference>
<dbReference type="EMBL" id="AP025225">
    <property type="protein sequence ID" value="BDB95963.1"/>
    <property type="molecule type" value="Genomic_DNA"/>
</dbReference>
<gene>
    <name evidence="3" type="ORF">HYD_0960</name>
</gene>
<dbReference type="Gene3D" id="3.40.30.10">
    <property type="entry name" value="Glutaredoxin"/>
    <property type="match status" value="1"/>
</dbReference>